<dbReference type="PANTHER" id="PTHR24027">
    <property type="entry name" value="CADHERIN-23"/>
    <property type="match status" value="1"/>
</dbReference>
<evidence type="ECO:0000256" key="2">
    <source>
        <dbReference type="ARBA" id="ARBA00022737"/>
    </source>
</evidence>
<dbReference type="GO" id="GO:0045296">
    <property type="term" value="F:cadherin binding"/>
    <property type="evidence" value="ECO:0007669"/>
    <property type="project" value="TreeGrafter"/>
</dbReference>
<feature type="domain" description="Cadherin" evidence="5">
    <location>
        <begin position="56"/>
        <end position="160"/>
    </location>
</feature>
<dbReference type="CDD" id="cd11304">
    <property type="entry name" value="Cadherin_repeat"/>
    <property type="match status" value="2"/>
</dbReference>
<dbReference type="InterPro" id="IPR002126">
    <property type="entry name" value="Cadherin-like_dom"/>
</dbReference>
<feature type="domain" description="Cadherin" evidence="5">
    <location>
        <begin position="152"/>
        <end position="250"/>
    </location>
</feature>
<dbReference type="PANTHER" id="PTHR24027:SF438">
    <property type="entry name" value="CADHERIN 23"/>
    <property type="match status" value="1"/>
</dbReference>
<dbReference type="GO" id="GO:0005509">
    <property type="term" value="F:calcium ion binding"/>
    <property type="evidence" value="ECO:0007669"/>
    <property type="project" value="InterPro"/>
</dbReference>
<dbReference type="InterPro" id="IPR013783">
    <property type="entry name" value="Ig-like_fold"/>
</dbReference>
<dbReference type="InterPro" id="IPR015919">
    <property type="entry name" value="Cadherin-like_sf"/>
</dbReference>
<dbReference type="Gene3D" id="2.60.40.60">
    <property type="entry name" value="Cadherins"/>
    <property type="match status" value="2"/>
</dbReference>
<dbReference type="EMBL" id="UINC01120508">
    <property type="protein sequence ID" value="SVC95036.1"/>
    <property type="molecule type" value="Genomic_DNA"/>
</dbReference>
<comment type="subcellular location">
    <subcellularLocation>
        <location evidence="1">Membrane</location>
    </subcellularLocation>
</comment>
<dbReference type="Gene3D" id="2.60.40.10">
    <property type="entry name" value="Immunoglobulins"/>
    <property type="match status" value="1"/>
</dbReference>
<dbReference type="SMART" id="SM00112">
    <property type="entry name" value="CA"/>
    <property type="match status" value="2"/>
</dbReference>
<gene>
    <name evidence="6" type="ORF">METZ01_LOCUS347890</name>
</gene>
<evidence type="ECO:0000259" key="5">
    <source>
        <dbReference type="PROSITE" id="PS50268"/>
    </source>
</evidence>
<keyword evidence="4" id="KW-0472">Membrane</keyword>
<organism evidence="6">
    <name type="scientific">marine metagenome</name>
    <dbReference type="NCBI Taxonomy" id="408172"/>
    <lineage>
        <taxon>unclassified sequences</taxon>
        <taxon>metagenomes</taxon>
        <taxon>ecological metagenomes</taxon>
    </lineage>
</organism>
<dbReference type="Pfam" id="PF00028">
    <property type="entry name" value="Cadherin"/>
    <property type="match status" value="1"/>
</dbReference>
<evidence type="ECO:0000313" key="6">
    <source>
        <dbReference type="EMBL" id="SVC95036.1"/>
    </source>
</evidence>
<dbReference type="PROSITE" id="PS50268">
    <property type="entry name" value="CADHERIN_2"/>
    <property type="match status" value="2"/>
</dbReference>
<dbReference type="GO" id="GO:0007156">
    <property type="term" value="P:homophilic cell adhesion via plasma membrane adhesion molecules"/>
    <property type="evidence" value="ECO:0007669"/>
    <property type="project" value="InterPro"/>
</dbReference>
<dbReference type="GO" id="GO:0008013">
    <property type="term" value="F:beta-catenin binding"/>
    <property type="evidence" value="ECO:0007669"/>
    <property type="project" value="TreeGrafter"/>
</dbReference>
<sequence>MTELDQALLFLDATTGNPLSETTFGPGDTPSITVVRIGDTNQSFDPTAITDHAPILTGKTTLNIDENETVVSTLVGKDADGDTLTYSITGGVDKDLFTIDANTGALSFIAGPDYEDPTDSGGDNLYDVEITVSDGTNTTAQALTISVADLNEKIAITNKLINENTAGATVGDLSIIDTDFGTEVTYALSGDDATYFVLDGSTIKLKSDVSADFETQSSYTLTVTATNSAGETAEEKVVVKIANVNETPVLATALTNQSNDEDSALSFTIPITTFTDVDGDTLTYSATLSDGSALPSWLSFNTSTRVFTGTPLNANVGAISVKV</sequence>
<keyword evidence="3" id="KW-0106">Calcium</keyword>
<dbReference type="GO" id="GO:0016477">
    <property type="term" value="P:cell migration"/>
    <property type="evidence" value="ECO:0007669"/>
    <property type="project" value="TreeGrafter"/>
</dbReference>
<proteinExistence type="predicted"/>
<name>A0A382RBJ4_9ZZZZ</name>
<dbReference type="SUPFAM" id="SSF49313">
    <property type="entry name" value="Cadherin-like"/>
    <property type="match status" value="3"/>
</dbReference>
<evidence type="ECO:0000256" key="3">
    <source>
        <dbReference type="ARBA" id="ARBA00022837"/>
    </source>
</evidence>
<accession>A0A382RBJ4</accession>
<protein>
    <recommendedName>
        <fullName evidence="5">Cadherin domain-containing protein</fullName>
    </recommendedName>
</protein>
<evidence type="ECO:0000256" key="4">
    <source>
        <dbReference type="ARBA" id="ARBA00023136"/>
    </source>
</evidence>
<dbReference type="SMART" id="SM00736">
    <property type="entry name" value="CADG"/>
    <property type="match status" value="2"/>
</dbReference>
<reference evidence="6" key="1">
    <citation type="submission" date="2018-05" db="EMBL/GenBank/DDBJ databases">
        <authorList>
            <person name="Lanie J.A."/>
            <person name="Ng W.-L."/>
            <person name="Kazmierczak K.M."/>
            <person name="Andrzejewski T.M."/>
            <person name="Davidsen T.M."/>
            <person name="Wayne K.J."/>
            <person name="Tettelin H."/>
            <person name="Glass J.I."/>
            <person name="Rusch D."/>
            <person name="Podicherti R."/>
            <person name="Tsui H.-C.T."/>
            <person name="Winkler M.E."/>
        </authorList>
    </citation>
    <scope>NUCLEOTIDE SEQUENCE</scope>
</reference>
<dbReference type="InterPro" id="IPR039808">
    <property type="entry name" value="Cadherin"/>
</dbReference>
<dbReference type="GO" id="GO:0016342">
    <property type="term" value="C:catenin complex"/>
    <property type="evidence" value="ECO:0007669"/>
    <property type="project" value="TreeGrafter"/>
</dbReference>
<dbReference type="AlphaFoldDB" id="A0A382RBJ4"/>
<evidence type="ECO:0000256" key="1">
    <source>
        <dbReference type="ARBA" id="ARBA00004370"/>
    </source>
</evidence>
<dbReference type="Pfam" id="PF05345">
    <property type="entry name" value="He_PIG"/>
    <property type="match status" value="1"/>
</dbReference>
<keyword evidence="2" id="KW-0677">Repeat</keyword>
<feature type="non-terminal residue" evidence="6">
    <location>
        <position position="323"/>
    </location>
</feature>
<dbReference type="GO" id="GO:0031175">
    <property type="term" value="P:neuron projection development"/>
    <property type="evidence" value="ECO:0007669"/>
    <property type="project" value="TreeGrafter"/>
</dbReference>
<dbReference type="InterPro" id="IPR006644">
    <property type="entry name" value="Cadg"/>
</dbReference>